<feature type="region of interest" description="Disordered" evidence="2">
    <location>
        <begin position="338"/>
        <end position="429"/>
    </location>
</feature>
<feature type="compositionally biased region" description="Basic and acidic residues" evidence="2">
    <location>
        <begin position="217"/>
        <end position="228"/>
    </location>
</feature>
<dbReference type="PANTHER" id="PTHR16095">
    <property type="entry name" value="TRANSMEMBRANE PROTEIN 143 FAMILY MEMBER"/>
    <property type="match status" value="1"/>
</dbReference>
<dbReference type="PANTHER" id="PTHR16095:SF9">
    <property type="entry name" value="PROLINE AND SERINE-RICH PROTEIN 2"/>
    <property type="match status" value="1"/>
</dbReference>
<feature type="region of interest" description="Disordered" evidence="2">
    <location>
        <begin position="1"/>
        <end position="27"/>
    </location>
</feature>
<feature type="compositionally biased region" description="Polar residues" evidence="2">
    <location>
        <begin position="125"/>
        <end position="135"/>
    </location>
</feature>
<sequence length="628" mass="68023">MDLRQLHYGVNGGAGQNSRAGEDDGLNFLSQEEQECIQFFEETIDSLDDSLEEIDGRPAQVKPTTTSSSSGGPVSEADGPPTLNPKPGVTVYSLLARPPSPKDLDIIDLVRPEPDLVQTREPIFSPTNPDFQSMVPTPESHFEIKPRRDLVDSLPSEYNPPLPSGSYGPSDSNSSYHPPGCIPTPVLIAQKIAENQGDGTPNVLPSTVLRRCSLDSEKLPSNSTDHHVKQGPPTSAKPTRFPANISVILGNKEHQNQSLANVSIHERRAQMLANLTGSHPLLQVEPQQAVEHKDRNVPTRSISFKDPSPDKSRMEALSKLGLTRNRAMSGGMSLLVTPNSNSLSLTGEETSAKPLEANVPPTTETSTKLPEANVKTPHQSQILVDRKSEIRRAESLRRSEDKTPQLSPSSPAITQTNFYPPPLENKASVPLPSEVTSLELNSYGGKSITVHPSLSSRSEPATSPTSHEPKILPPALASPSEFNTYGGKTKVMNAASVTVTRSDLPDILSSHIDKSQTLPARSEHTELNSYGGKSRTINPSVGLNRPSNTPGKSFKAPAPTPAPRPPRHSYHGVTSQKAQQRALSPEHVKRRSNLMFRPQGITVQFSGRGATDESRREALRKLGLLKDS</sequence>
<dbReference type="AlphaFoldDB" id="A0A4U5VPH9"/>
<accession>A0A4U5VPH9</accession>
<feature type="region of interest" description="Disordered" evidence="2">
    <location>
        <begin position="120"/>
        <end position="181"/>
    </location>
</feature>
<feature type="region of interest" description="Disordered" evidence="2">
    <location>
        <begin position="289"/>
        <end position="312"/>
    </location>
</feature>
<feature type="region of interest" description="Disordered" evidence="2">
    <location>
        <begin position="217"/>
        <end position="240"/>
    </location>
</feature>
<reference evidence="3 4" key="1">
    <citation type="submission" date="2019-01" db="EMBL/GenBank/DDBJ databases">
        <title>Genome Assembly of Collichthys lucidus.</title>
        <authorList>
            <person name="Cai M."/>
            <person name="Xiao S."/>
        </authorList>
    </citation>
    <scope>NUCLEOTIDE SEQUENCE [LARGE SCALE GENOMIC DNA]</scope>
    <source>
        <strain evidence="3">JT15FE1705JMU</strain>
        <tissue evidence="3">Muscle</tissue>
    </source>
</reference>
<evidence type="ECO:0000313" key="4">
    <source>
        <dbReference type="Proteomes" id="UP000298787"/>
    </source>
</evidence>
<feature type="compositionally biased region" description="Polar residues" evidence="2">
    <location>
        <begin position="450"/>
        <end position="466"/>
    </location>
</feature>
<keyword evidence="4" id="KW-1185">Reference proteome</keyword>
<protein>
    <submittedName>
        <fullName evidence="3">Proline and serine-rich protein 2</fullName>
    </submittedName>
</protein>
<feature type="compositionally biased region" description="Basic and acidic residues" evidence="2">
    <location>
        <begin position="140"/>
        <end position="151"/>
    </location>
</feature>
<feature type="region of interest" description="Disordered" evidence="2">
    <location>
        <begin position="449"/>
        <end position="479"/>
    </location>
</feature>
<dbReference type="Pfam" id="PF15385">
    <property type="entry name" value="SARG"/>
    <property type="match status" value="1"/>
</dbReference>
<feature type="compositionally biased region" description="Polar residues" evidence="2">
    <location>
        <begin position="535"/>
        <end position="551"/>
    </location>
</feature>
<name>A0A4U5VPH9_COLLU</name>
<evidence type="ECO:0000256" key="2">
    <source>
        <dbReference type="SAM" id="MobiDB-lite"/>
    </source>
</evidence>
<evidence type="ECO:0000313" key="3">
    <source>
        <dbReference type="EMBL" id="TKS90477.1"/>
    </source>
</evidence>
<feature type="compositionally biased region" description="Polar residues" evidence="2">
    <location>
        <begin position="572"/>
        <end position="582"/>
    </location>
</feature>
<feature type="region of interest" description="Disordered" evidence="2">
    <location>
        <begin position="47"/>
        <end position="91"/>
    </location>
</feature>
<feature type="compositionally biased region" description="Low complexity" evidence="2">
    <location>
        <begin position="164"/>
        <end position="176"/>
    </location>
</feature>
<gene>
    <name evidence="3" type="ORF">D9C73_024609</name>
</gene>
<feature type="compositionally biased region" description="Basic and acidic residues" evidence="2">
    <location>
        <begin position="384"/>
        <end position="403"/>
    </location>
</feature>
<feature type="compositionally biased region" description="Polar residues" evidence="2">
    <location>
        <begin position="338"/>
        <end position="349"/>
    </location>
</feature>
<keyword evidence="1" id="KW-0597">Phosphoprotein</keyword>
<proteinExistence type="predicted"/>
<feature type="compositionally biased region" description="Polar residues" evidence="2">
    <location>
        <begin position="404"/>
        <end position="418"/>
    </location>
</feature>
<evidence type="ECO:0000256" key="1">
    <source>
        <dbReference type="ARBA" id="ARBA00022553"/>
    </source>
</evidence>
<feature type="region of interest" description="Disordered" evidence="2">
    <location>
        <begin position="511"/>
        <end position="595"/>
    </location>
</feature>
<dbReference type="Proteomes" id="UP000298787">
    <property type="component" value="Chromosome 22"/>
</dbReference>
<dbReference type="EMBL" id="CM014099">
    <property type="protein sequence ID" value="TKS90477.1"/>
    <property type="molecule type" value="Genomic_DNA"/>
</dbReference>
<organism evidence="3 4">
    <name type="scientific">Collichthys lucidus</name>
    <name type="common">Big head croaker</name>
    <name type="synonym">Sciaena lucida</name>
    <dbReference type="NCBI Taxonomy" id="240159"/>
    <lineage>
        <taxon>Eukaryota</taxon>
        <taxon>Metazoa</taxon>
        <taxon>Chordata</taxon>
        <taxon>Craniata</taxon>
        <taxon>Vertebrata</taxon>
        <taxon>Euteleostomi</taxon>
        <taxon>Actinopterygii</taxon>
        <taxon>Neopterygii</taxon>
        <taxon>Teleostei</taxon>
        <taxon>Neoteleostei</taxon>
        <taxon>Acanthomorphata</taxon>
        <taxon>Eupercaria</taxon>
        <taxon>Sciaenidae</taxon>
        <taxon>Collichthys</taxon>
    </lineage>
</organism>